<gene>
    <name evidence="1" type="ORF">HHI36_013264</name>
</gene>
<dbReference type="AlphaFoldDB" id="A0ABD2NGM6"/>
<protein>
    <submittedName>
        <fullName evidence="1">Uncharacterized protein</fullName>
    </submittedName>
</protein>
<evidence type="ECO:0000313" key="2">
    <source>
        <dbReference type="Proteomes" id="UP001516400"/>
    </source>
</evidence>
<sequence length="112" mass="12953">MRVEGEIRIKDDTKILNLSGTPQNNLTQIVDNMKSQSNNNTFGWIQFHAIQLAPHLKTIKIALEPSDIFSGSDISINLQVIGEQQKLTMNENRRDIVYEQYNQNTRTDWHKV</sequence>
<evidence type="ECO:0000313" key="1">
    <source>
        <dbReference type="EMBL" id="KAL3277923.1"/>
    </source>
</evidence>
<reference evidence="1 2" key="1">
    <citation type="journal article" date="2021" name="BMC Biol.">
        <title>Horizontally acquired antibacterial genes associated with adaptive radiation of ladybird beetles.</title>
        <authorList>
            <person name="Li H.S."/>
            <person name="Tang X.F."/>
            <person name="Huang Y.H."/>
            <person name="Xu Z.Y."/>
            <person name="Chen M.L."/>
            <person name="Du X.Y."/>
            <person name="Qiu B.Y."/>
            <person name="Chen P.T."/>
            <person name="Zhang W."/>
            <person name="Slipinski A."/>
            <person name="Escalona H.E."/>
            <person name="Waterhouse R.M."/>
            <person name="Zwick A."/>
            <person name="Pang H."/>
        </authorList>
    </citation>
    <scope>NUCLEOTIDE SEQUENCE [LARGE SCALE GENOMIC DNA]</scope>
    <source>
        <strain evidence="1">SYSU2018</strain>
    </source>
</reference>
<proteinExistence type="predicted"/>
<organism evidence="1 2">
    <name type="scientific">Cryptolaemus montrouzieri</name>
    <dbReference type="NCBI Taxonomy" id="559131"/>
    <lineage>
        <taxon>Eukaryota</taxon>
        <taxon>Metazoa</taxon>
        <taxon>Ecdysozoa</taxon>
        <taxon>Arthropoda</taxon>
        <taxon>Hexapoda</taxon>
        <taxon>Insecta</taxon>
        <taxon>Pterygota</taxon>
        <taxon>Neoptera</taxon>
        <taxon>Endopterygota</taxon>
        <taxon>Coleoptera</taxon>
        <taxon>Polyphaga</taxon>
        <taxon>Cucujiformia</taxon>
        <taxon>Coccinelloidea</taxon>
        <taxon>Coccinellidae</taxon>
        <taxon>Scymninae</taxon>
        <taxon>Scymnini</taxon>
        <taxon>Cryptolaemus</taxon>
    </lineage>
</organism>
<keyword evidence="2" id="KW-1185">Reference proteome</keyword>
<accession>A0ABD2NGM6</accession>
<dbReference type="EMBL" id="JABFTP020000103">
    <property type="protein sequence ID" value="KAL3277923.1"/>
    <property type="molecule type" value="Genomic_DNA"/>
</dbReference>
<dbReference type="Proteomes" id="UP001516400">
    <property type="component" value="Unassembled WGS sequence"/>
</dbReference>
<comment type="caution">
    <text evidence="1">The sequence shown here is derived from an EMBL/GenBank/DDBJ whole genome shotgun (WGS) entry which is preliminary data.</text>
</comment>
<name>A0ABD2NGM6_9CUCU</name>